<dbReference type="AlphaFoldDB" id="A0AAX2IDI9"/>
<dbReference type="KEGG" id="cspu:CGC55_11080"/>
<evidence type="ECO:0000313" key="2">
    <source>
        <dbReference type="EMBL" id="SQA76308.1"/>
    </source>
</evidence>
<protein>
    <submittedName>
        <fullName evidence="2">Uncharacterized protein</fullName>
    </submittedName>
</protein>
<name>A0AAX2IDI9_CAPSP</name>
<dbReference type="Proteomes" id="UP000249902">
    <property type="component" value="Unassembled WGS sequence"/>
</dbReference>
<evidence type="ECO:0000313" key="4">
    <source>
        <dbReference type="Proteomes" id="UP000249902"/>
    </source>
</evidence>
<dbReference type="Proteomes" id="UP000217301">
    <property type="component" value="Chromosome"/>
</dbReference>
<reference evidence="3" key="2">
    <citation type="submission" date="2017-06" db="EMBL/GenBank/DDBJ databases">
        <title>Capnocytophaga spp. assemblies.</title>
        <authorList>
            <person name="Gulvik C.A."/>
        </authorList>
    </citation>
    <scope>NUCLEOTIDE SEQUENCE [LARGE SCALE GENOMIC DNA]</scope>
    <source>
        <strain evidence="3">KC1668</strain>
    </source>
</reference>
<gene>
    <name evidence="1" type="ORF">CGC55_11080</name>
    <name evidence="2" type="ORF">NCTC11653_02232</name>
</gene>
<proteinExistence type="predicted"/>
<dbReference type="RefSeq" id="WP_002681378.1">
    <property type="nucleotide sequence ID" value="NZ_CAUOUZ010000018.1"/>
</dbReference>
<evidence type="ECO:0000313" key="3">
    <source>
        <dbReference type="Proteomes" id="UP000217301"/>
    </source>
</evidence>
<evidence type="ECO:0000313" key="1">
    <source>
        <dbReference type="EMBL" id="ATA85001.1"/>
    </source>
</evidence>
<dbReference type="EMBL" id="CP022385">
    <property type="protein sequence ID" value="ATA85001.1"/>
    <property type="molecule type" value="Genomic_DNA"/>
</dbReference>
<accession>A0AAX2IDI9</accession>
<keyword evidence="3" id="KW-1185">Reference proteome</keyword>
<organism evidence="2 4">
    <name type="scientific">Capnocytophaga sputigena</name>
    <dbReference type="NCBI Taxonomy" id="1019"/>
    <lineage>
        <taxon>Bacteria</taxon>
        <taxon>Pseudomonadati</taxon>
        <taxon>Bacteroidota</taxon>
        <taxon>Flavobacteriia</taxon>
        <taxon>Flavobacteriales</taxon>
        <taxon>Flavobacteriaceae</taxon>
        <taxon>Capnocytophaga</taxon>
    </lineage>
</organism>
<reference evidence="2 4" key="3">
    <citation type="submission" date="2018-06" db="EMBL/GenBank/DDBJ databases">
        <authorList>
            <consortium name="Pathogen Informatics"/>
            <person name="Doyle S."/>
        </authorList>
    </citation>
    <scope>NUCLEOTIDE SEQUENCE [LARGE SCALE GENOMIC DNA]</scope>
    <source>
        <strain evidence="2 4">NCTC11653</strain>
    </source>
</reference>
<sequence length="77" mass="8862">MELTININAQPSKIDAFLNFIKSLDFIEVTNIKKSEETLNPQQKKFKKKLFNALNELNEAREGKVKLGNLDDLLNEI</sequence>
<reference evidence="1" key="1">
    <citation type="journal article" date="2017" name="Genome Announc.">
        <title>Twelve Complete Reference Genomes of Clinical Isolates in the Capnocytophaga Genus.</title>
        <authorList>
            <person name="Villarma A."/>
            <person name="Gulvik C.A."/>
            <person name="Rowe L.A."/>
            <person name="Sheth M."/>
            <person name="Juieng P."/>
            <person name="Nicholson A.C."/>
            <person name="Loparev V.N."/>
            <person name="McQuiston J.R."/>
        </authorList>
    </citation>
    <scope>NUCLEOTIDE SEQUENCE</scope>
    <source>
        <strain evidence="1">KC1668</strain>
    </source>
</reference>
<dbReference type="EMBL" id="UAVP01000009">
    <property type="protein sequence ID" value="SQA76308.1"/>
    <property type="molecule type" value="Genomic_DNA"/>
</dbReference>